<feature type="compositionally biased region" description="Basic and acidic residues" evidence="7">
    <location>
        <begin position="278"/>
        <end position="287"/>
    </location>
</feature>
<dbReference type="PROSITE" id="PS50072">
    <property type="entry name" value="CSA_PPIASE_2"/>
    <property type="match status" value="1"/>
</dbReference>
<dbReference type="Proteomes" id="UP001359485">
    <property type="component" value="Unassembled WGS sequence"/>
</dbReference>
<feature type="region of interest" description="Disordered" evidence="7">
    <location>
        <begin position="278"/>
        <end position="307"/>
    </location>
</feature>
<evidence type="ECO:0000256" key="7">
    <source>
        <dbReference type="SAM" id="MobiDB-lite"/>
    </source>
</evidence>
<evidence type="ECO:0000313" key="10">
    <source>
        <dbReference type="Proteomes" id="UP001359485"/>
    </source>
</evidence>
<reference evidence="9 10" key="1">
    <citation type="submission" date="2023-09" db="EMBL/GenBank/DDBJ databases">
        <title>Genomes of two closely related lineages of the louse Polyplax serrata with different host specificities.</title>
        <authorList>
            <person name="Martinu J."/>
            <person name="Tarabai H."/>
            <person name="Stefka J."/>
            <person name="Hypsa V."/>
        </authorList>
    </citation>
    <scope>NUCLEOTIDE SEQUENCE [LARGE SCALE GENOMIC DNA]</scope>
    <source>
        <strain evidence="9">98ZLc_SE</strain>
    </source>
</reference>
<dbReference type="InterPro" id="IPR020892">
    <property type="entry name" value="Cyclophilin-type_PPIase_CS"/>
</dbReference>
<comment type="subcellular location">
    <subcellularLocation>
        <location evidence="1">Nucleus</location>
    </subcellularLocation>
</comment>
<feature type="domain" description="PPIase cyclophilin-type" evidence="8">
    <location>
        <begin position="19"/>
        <end position="166"/>
    </location>
</feature>
<feature type="region of interest" description="Disordered" evidence="7">
    <location>
        <begin position="322"/>
        <end position="356"/>
    </location>
</feature>
<feature type="region of interest" description="Disordered" evidence="7">
    <location>
        <begin position="454"/>
        <end position="481"/>
    </location>
</feature>
<evidence type="ECO:0000259" key="8">
    <source>
        <dbReference type="PROSITE" id="PS50072"/>
    </source>
</evidence>
<dbReference type="CDD" id="cd01925">
    <property type="entry name" value="cyclophilin_CeCYP16-like"/>
    <property type="match status" value="1"/>
</dbReference>
<dbReference type="PROSITE" id="PS00170">
    <property type="entry name" value="CSA_PPIASE_1"/>
    <property type="match status" value="1"/>
</dbReference>
<keyword evidence="10" id="KW-1185">Reference proteome</keyword>
<dbReference type="PRINTS" id="PR00153">
    <property type="entry name" value="CSAPPISMRASE"/>
</dbReference>
<feature type="region of interest" description="Disordered" evidence="7">
    <location>
        <begin position="215"/>
        <end position="242"/>
    </location>
</feature>
<dbReference type="InterPro" id="IPR044666">
    <property type="entry name" value="Cyclophilin_A-like"/>
</dbReference>
<protein>
    <recommendedName>
        <fullName evidence="4">Spliceosome-associated protein CWC27 homolog</fullName>
    </recommendedName>
    <alternativeName>
        <fullName evidence="5">Probable inactive peptidyl-prolyl cis-trans isomerase CWC27 homolog</fullName>
    </alternativeName>
</protein>
<evidence type="ECO:0000256" key="6">
    <source>
        <dbReference type="ARBA" id="ARBA00046368"/>
    </source>
</evidence>
<evidence type="ECO:0000256" key="1">
    <source>
        <dbReference type="ARBA" id="ARBA00004123"/>
    </source>
</evidence>
<dbReference type="InterPro" id="IPR029000">
    <property type="entry name" value="Cyclophilin-like_dom_sf"/>
</dbReference>
<dbReference type="SUPFAM" id="SSF50891">
    <property type="entry name" value="Cyclophilin-like"/>
    <property type="match status" value="1"/>
</dbReference>
<proteinExistence type="inferred from homology"/>
<feature type="compositionally biased region" description="Basic and acidic residues" evidence="7">
    <location>
        <begin position="332"/>
        <end position="354"/>
    </location>
</feature>
<dbReference type="Pfam" id="PF00160">
    <property type="entry name" value="Pro_isomerase"/>
    <property type="match status" value="1"/>
</dbReference>
<dbReference type="EMBL" id="JAWJWF010000046">
    <property type="protein sequence ID" value="KAK6624816.1"/>
    <property type="molecule type" value="Genomic_DNA"/>
</dbReference>
<gene>
    <name evidence="9" type="ORF">RUM44_011680</name>
</gene>
<evidence type="ECO:0000256" key="4">
    <source>
        <dbReference type="ARBA" id="ARBA00040027"/>
    </source>
</evidence>
<evidence type="ECO:0000256" key="5">
    <source>
        <dbReference type="ARBA" id="ARBA00042090"/>
    </source>
</evidence>
<feature type="compositionally biased region" description="Basic residues" evidence="7">
    <location>
        <begin position="465"/>
        <end position="481"/>
    </location>
</feature>
<comment type="similarity">
    <text evidence="2">Belongs to the cyclophilin-type PPIase family.</text>
</comment>
<dbReference type="PANTHER" id="PTHR45625">
    <property type="entry name" value="PEPTIDYL-PROLYL CIS-TRANS ISOMERASE-RELATED"/>
    <property type="match status" value="1"/>
</dbReference>
<dbReference type="PANTHER" id="PTHR45625:SF6">
    <property type="entry name" value="SPLICEOSOME-ASSOCIATED PROTEIN CWC27 HOMOLOG"/>
    <property type="match status" value="1"/>
</dbReference>
<keyword evidence="3" id="KW-0539">Nucleus</keyword>
<dbReference type="Gene3D" id="2.40.100.10">
    <property type="entry name" value="Cyclophilin-like"/>
    <property type="match status" value="1"/>
</dbReference>
<dbReference type="InterPro" id="IPR002130">
    <property type="entry name" value="Cyclophilin-type_PPIase_dom"/>
</dbReference>
<comment type="subunit">
    <text evidence="6">Part of the activated spliceosome B/catalytic step 1 spliceosome, one of the forms of the spliceosome which has a well-formed active site but still cannot catalyze the branching reaction and is composed at least of 52 proteins, the U2, U5 and U6 snRNAs and the pre-mRNA. Recruited during early steps of activated spliceosome B maturation, it is probably one of the first proteins released from this complex as he matures to the spliceosome C complex. Component of the minor spliceosome, which splices U12-type introns.</text>
</comment>
<evidence type="ECO:0000256" key="2">
    <source>
        <dbReference type="ARBA" id="ARBA00007365"/>
    </source>
</evidence>
<evidence type="ECO:0000256" key="3">
    <source>
        <dbReference type="ARBA" id="ARBA00023242"/>
    </source>
</evidence>
<evidence type="ECO:0000313" key="9">
    <source>
        <dbReference type="EMBL" id="KAK6624816.1"/>
    </source>
</evidence>
<accession>A0ABR1AQP5</accession>
<organism evidence="9 10">
    <name type="scientific">Polyplax serrata</name>
    <name type="common">Common mouse louse</name>
    <dbReference type="NCBI Taxonomy" id="468196"/>
    <lineage>
        <taxon>Eukaryota</taxon>
        <taxon>Metazoa</taxon>
        <taxon>Ecdysozoa</taxon>
        <taxon>Arthropoda</taxon>
        <taxon>Hexapoda</taxon>
        <taxon>Insecta</taxon>
        <taxon>Pterygota</taxon>
        <taxon>Neoptera</taxon>
        <taxon>Paraneoptera</taxon>
        <taxon>Psocodea</taxon>
        <taxon>Troctomorpha</taxon>
        <taxon>Phthiraptera</taxon>
        <taxon>Anoplura</taxon>
        <taxon>Polyplacidae</taxon>
        <taxon>Polyplax</taxon>
    </lineage>
</organism>
<name>A0ABR1AQP5_POLSC</name>
<sequence>MSNIYIQEPPTCGKVLLITTVGDIDIELWSKETPKACRNFIQLIMEGYYNGTTFHRIVKGFIAQGGDPSGTGTGGESIYGHPFKDEFHTRLRFCRRGLVAMANAGKDDNGSQFFFTFAPCPELQNKHTIFGKVTGETIYNMIKLEEADTDHNDAPYYPQKILKAEVLNNPFDDIVPRCLPPKKERKKKTEKSAAGIKNFKLLSFGEEAAEDEEESKEVSLSLAGKSKSTHDVLNDPKLSSVPVTEDNPLIQVVKESESTEQGGKVIEVRAKLSDGKLKRKLDTKESGNLEDDEKEYDFSREKTEKKKQKLQEIAAEIEALKKDYRKSKKQEKKSDEKQAEVKMNMKETETKSEGNEMIQEYKSNLEKYKHLKKNMSSKGGDRENMTMQLLAKFKQKLQVIKEKAYEMDEQSKELCDETKNNLEKEDGDSWLAHKFNFDGDAPVLAKDANMKTDDWFDITDPRNPINKRRREQSKANSKKPH</sequence>
<comment type="caution">
    <text evidence="9">The sequence shown here is derived from an EMBL/GenBank/DDBJ whole genome shotgun (WGS) entry which is preliminary data.</text>
</comment>